<evidence type="ECO:0000256" key="1">
    <source>
        <dbReference type="ARBA" id="ARBA00023015"/>
    </source>
</evidence>
<dbReference type="EMBL" id="CP119083">
    <property type="protein sequence ID" value="WEF35654.1"/>
    <property type="molecule type" value="Genomic_DNA"/>
</dbReference>
<dbReference type="Pfam" id="PF00196">
    <property type="entry name" value="GerE"/>
    <property type="match status" value="1"/>
</dbReference>
<dbReference type="PANTHER" id="PTHR44688:SF16">
    <property type="entry name" value="DNA-BINDING TRANSCRIPTIONAL ACTIVATOR DEVR_DOSR"/>
    <property type="match status" value="1"/>
</dbReference>
<keyword evidence="6" id="KW-1185">Reference proteome</keyword>
<gene>
    <name evidence="5" type="ORF">PX653_13180</name>
</gene>
<keyword evidence="2" id="KW-0238">DNA-binding</keyword>
<keyword evidence="1" id="KW-0805">Transcription regulation</keyword>
<dbReference type="SUPFAM" id="SSF46894">
    <property type="entry name" value="C-terminal effector domain of the bipartite response regulators"/>
    <property type="match status" value="1"/>
</dbReference>
<dbReference type="PRINTS" id="PR00038">
    <property type="entry name" value="HTHLUXR"/>
</dbReference>
<dbReference type="SMART" id="SM00421">
    <property type="entry name" value="HTH_LUXR"/>
    <property type="match status" value="1"/>
</dbReference>
<dbReference type="InterPro" id="IPR000792">
    <property type="entry name" value="Tscrpt_reg_LuxR_C"/>
</dbReference>
<reference evidence="5 6" key="1">
    <citation type="submission" date="2023-02" db="EMBL/GenBank/DDBJ databases">
        <title>Gemone sequence of Telluria chitinolytica ACM 3522T.</title>
        <authorList>
            <person name="Frediansyah A."/>
            <person name="Miess H."/>
            <person name="Gross H."/>
        </authorList>
    </citation>
    <scope>NUCLEOTIDE SEQUENCE [LARGE SCALE GENOMIC DNA]</scope>
    <source>
        <strain evidence="5 6">ACM 3522</strain>
    </source>
</reference>
<dbReference type="Proteomes" id="UP001216510">
    <property type="component" value="Chromosome"/>
</dbReference>
<dbReference type="CDD" id="cd06170">
    <property type="entry name" value="LuxR_C_like"/>
    <property type="match status" value="1"/>
</dbReference>
<proteinExistence type="predicted"/>
<protein>
    <submittedName>
        <fullName evidence="5">LuxR C-terminal-related transcriptional regulator</fullName>
    </submittedName>
</protein>
<accession>A0ABY8BIC9</accession>
<evidence type="ECO:0000313" key="5">
    <source>
        <dbReference type="EMBL" id="WEF35654.1"/>
    </source>
</evidence>
<evidence type="ECO:0000313" key="6">
    <source>
        <dbReference type="Proteomes" id="UP001216510"/>
    </source>
</evidence>
<dbReference type="InterPro" id="IPR036388">
    <property type="entry name" value="WH-like_DNA-bd_sf"/>
</dbReference>
<keyword evidence="3" id="KW-0804">Transcription</keyword>
<evidence type="ECO:0000259" key="4">
    <source>
        <dbReference type="PROSITE" id="PS50043"/>
    </source>
</evidence>
<dbReference type="RefSeq" id="WP_277418302.1">
    <property type="nucleotide sequence ID" value="NZ_CP119083.1"/>
</dbReference>
<dbReference type="PROSITE" id="PS50043">
    <property type="entry name" value="HTH_LUXR_2"/>
    <property type="match status" value="1"/>
</dbReference>
<dbReference type="Gene3D" id="1.10.10.10">
    <property type="entry name" value="Winged helix-like DNA-binding domain superfamily/Winged helix DNA-binding domain"/>
    <property type="match status" value="1"/>
</dbReference>
<dbReference type="PANTHER" id="PTHR44688">
    <property type="entry name" value="DNA-BINDING TRANSCRIPTIONAL ACTIVATOR DEVR_DOSR"/>
    <property type="match status" value="1"/>
</dbReference>
<feature type="domain" description="HTH luxR-type" evidence="4">
    <location>
        <begin position="209"/>
        <end position="274"/>
    </location>
</feature>
<dbReference type="InterPro" id="IPR016032">
    <property type="entry name" value="Sig_transdc_resp-reg_C-effctor"/>
</dbReference>
<evidence type="ECO:0000256" key="3">
    <source>
        <dbReference type="ARBA" id="ARBA00023163"/>
    </source>
</evidence>
<organism evidence="5 6">
    <name type="scientific">Pseudoduganella chitinolytica</name>
    <dbReference type="NCBI Taxonomy" id="34070"/>
    <lineage>
        <taxon>Bacteria</taxon>
        <taxon>Pseudomonadati</taxon>
        <taxon>Pseudomonadota</taxon>
        <taxon>Betaproteobacteria</taxon>
        <taxon>Burkholderiales</taxon>
        <taxon>Oxalobacteraceae</taxon>
        <taxon>Telluria group</taxon>
        <taxon>Pseudoduganella</taxon>
    </lineage>
</organism>
<evidence type="ECO:0000256" key="2">
    <source>
        <dbReference type="ARBA" id="ARBA00023125"/>
    </source>
</evidence>
<sequence length="289" mass="31115">MPAQIVDHPAHQQAAQAQQARLQEDQAQQASLQQLQAQQASLLSALADALDLRELHQLRRWAQGPLQAVLPHAVLACIRLGSDGEPLRIECLHGGASPAAMTAALCDPAQGIAMDAQRLWRRHGEAPLLLHQGGVDHHYEAGQLLRRLAALGLYDVLAHGTPTLPGGSTFFLLCGLPGRPGPRDAQYLRVLLPALHLALQRICVAGARRGPALRALSPREAEVLHWLREGKSNDEIGQILGISGLTVKNHLQRLYKLLGVSNRAHAVARSETLALPATAIQSISKSGRN</sequence>
<name>A0ABY8BIC9_9BURK</name>